<gene>
    <name evidence="1" type="ORF">SDC9_67554</name>
</gene>
<comment type="caution">
    <text evidence="1">The sequence shown here is derived from an EMBL/GenBank/DDBJ whole genome shotgun (WGS) entry which is preliminary data.</text>
</comment>
<organism evidence="1">
    <name type="scientific">bioreactor metagenome</name>
    <dbReference type="NCBI Taxonomy" id="1076179"/>
    <lineage>
        <taxon>unclassified sequences</taxon>
        <taxon>metagenomes</taxon>
        <taxon>ecological metagenomes</taxon>
    </lineage>
</organism>
<protein>
    <submittedName>
        <fullName evidence="1">Uncharacterized protein</fullName>
    </submittedName>
</protein>
<accession>A0A644XZM2</accession>
<sequence length="107" mass="12577">MIDFSLYYVWTVHFCEFGSNVFALCVVQNLDFKIHTSNLRIMLHEVSLDHSDNQVNRISPDKGALRNALYRALFHFLLEKIMPQVLNKIRFSRRSPLHMMANMPLLP</sequence>
<evidence type="ECO:0000313" key="1">
    <source>
        <dbReference type="EMBL" id="MPM21111.1"/>
    </source>
</evidence>
<name>A0A644XZM2_9ZZZZ</name>
<proteinExistence type="predicted"/>
<reference evidence="1" key="1">
    <citation type="submission" date="2019-08" db="EMBL/GenBank/DDBJ databases">
        <authorList>
            <person name="Kucharzyk K."/>
            <person name="Murdoch R.W."/>
            <person name="Higgins S."/>
            <person name="Loffler F."/>
        </authorList>
    </citation>
    <scope>NUCLEOTIDE SEQUENCE</scope>
</reference>
<dbReference type="AlphaFoldDB" id="A0A644XZM2"/>
<dbReference type="EMBL" id="VSSQ01003523">
    <property type="protein sequence ID" value="MPM21111.1"/>
    <property type="molecule type" value="Genomic_DNA"/>
</dbReference>